<feature type="domain" description="TRAM" evidence="6">
    <location>
        <begin position="1"/>
        <end position="58"/>
    </location>
</feature>
<dbReference type="GO" id="GO:0070475">
    <property type="term" value="P:rRNA base methylation"/>
    <property type="evidence" value="ECO:0007669"/>
    <property type="project" value="TreeGrafter"/>
</dbReference>
<dbReference type="GO" id="GO:0070041">
    <property type="term" value="F:rRNA (uridine-C5-)-methyltransferase activity"/>
    <property type="evidence" value="ECO:0007669"/>
    <property type="project" value="TreeGrafter"/>
</dbReference>
<organism evidence="7">
    <name type="scientific">Clostridium perfringens</name>
    <dbReference type="NCBI Taxonomy" id="1502"/>
    <lineage>
        <taxon>Bacteria</taxon>
        <taxon>Bacillati</taxon>
        <taxon>Bacillota</taxon>
        <taxon>Clostridia</taxon>
        <taxon>Eubacteriales</taxon>
        <taxon>Clostridiaceae</taxon>
        <taxon>Clostridium</taxon>
    </lineage>
</organism>
<dbReference type="InterPro" id="IPR002792">
    <property type="entry name" value="TRAM_dom"/>
</dbReference>
<dbReference type="Gene3D" id="2.40.50.140">
    <property type="entry name" value="Nucleic acid-binding proteins"/>
    <property type="match status" value="1"/>
</dbReference>
<feature type="binding site" evidence="4">
    <location>
        <position position="381"/>
    </location>
    <ligand>
        <name>S-adenosyl-L-methionine</name>
        <dbReference type="ChEBI" id="CHEBI:59789"/>
    </ligand>
</feature>
<dbReference type="PROSITE" id="PS50926">
    <property type="entry name" value="TRAM"/>
    <property type="match status" value="1"/>
</dbReference>
<dbReference type="Proteomes" id="UP000859547">
    <property type="component" value="Unassembled WGS sequence"/>
</dbReference>
<dbReference type="InterPro" id="IPR030390">
    <property type="entry name" value="MeTrfase_TrmA_AS"/>
</dbReference>
<dbReference type="PANTHER" id="PTHR11061">
    <property type="entry name" value="RNA M5U METHYLTRANSFERASE"/>
    <property type="match status" value="1"/>
</dbReference>
<evidence type="ECO:0000256" key="1">
    <source>
        <dbReference type="ARBA" id="ARBA00022603"/>
    </source>
</evidence>
<evidence type="ECO:0000259" key="6">
    <source>
        <dbReference type="PROSITE" id="PS50926"/>
    </source>
</evidence>
<dbReference type="FunFam" id="3.40.50.150:FF:000009">
    <property type="entry name" value="23S rRNA (Uracil(1939)-C(5))-methyltransferase RlmD"/>
    <property type="match status" value="1"/>
</dbReference>
<keyword evidence="2 4" id="KW-0808">Transferase</keyword>
<dbReference type="NCBIfam" id="TIGR00479">
    <property type="entry name" value="rumA"/>
    <property type="match status" value="1"/>
</dbReference>
<feature type="binding site" evidence="4">
    <location>
        <position position="286"/>
    </location>
    <ligand>
        <name>S-adenosyl-L-methionine</name>
        <dbReference type="ChEBI" id="CHEBI:59789"/>
    </ligand>
</feature>
<dbReference type="EMBL" id="DACTCB010000002">
    <property type="protein sequence ID" value="HAT4307095.1"/>
    <property type="molecule type" value="Genomic_DNA"/>
</dbReference>
<dbReference type="RefSeq" id="WP_421750301.1">
    <property type="nucleotide sequence ID" value="NZ_JBMKNJ010000004.1"/>
</dbReference>
<name>A0A8H9UWM4_CLOPF</name>
<evidence type="ECO:0000256" key="3">
    <source>
        <dbReference type="ARBA" id="ARBA00022691"/>
    </source>
</evidence>
<comment type="similarity">
    <text evidence="4">Belongs to the class I-like SAM-binding methyltransferase superfamily. RNA M5U methyltransferase family.</text>
</comment>
<dbReference type="InterPro" id="IPR029063">
    <property type="entry name" value="SAM-dependent_MTases_sf"/>
</dbReference>
<keyword evidence="1 4" id="KW-0489">Methyltransferase</keyword>
<dbReference type="Pfam" id="PF05958">
    <property type="entry name" value="tRNA_U5-meth_tr"/>
    <property type="match status" value="1"/>
</dbReference>
<evidence type="ECO:0000313" key="7">
    <source>
        <dbReference type="EMBL" id="HAT4307095.1"/>
    </source>
</evidence>
<feature type="binding site" evidence="4">
    <location>
        <position position="336"/>
    </location>
    <ligand>
        <name>S-adenosyl-L-methionine</name>
        <dbReference type="ChEBI" id="CHEBI:59789"/>
    </ligand>
</feature>
<reference evidence="7" key="2">
    <citation type="submission" date="2020-07" db="EMBL/GenBank/DDBJ databases">
        <authorList>
            <consortium name="NCBI Pathogen Detection Project"/>
        </authorList>
    </citation>
    <scope>NUCLEOTIDE SEQUENCE</scope>
    <source>
        <strain evidence="7">C8</strain>
    </source>
</reference>
<dbReference type="Gene3D" id="2.40.50.1070">
    <property type="match status" value="1"/>
</dbReference>
<evidence type="ECO:0000256" key="4">
    <source>
        <dbReference type="PROSITE-ProRule" id="PRU01024"/>
    </source>
</evidence>
<proteinExistence type="inferred from homology"/>
<dbReference type="AlphaFoldDB" id="A0A8H9UWM4"/>
<feature type="active site" evidence="5">
    <location>
        <position position="408"/>
    </location>
</feature>
<dbReference type="SUPFAM" id="SSF50249">
    <property type="entry name" value="Nucleic acid-binding proteins"/>
    <property type="match status" value="1"/>
</dbReference>
<dbReference type="PROSITE" id="PS01230">
    <property type="entry name" value="TRMA_1"/>
    <property type="match status" value="1"/>
</dbReference>
<dbReference type="Gene3D" id="3.40.50.150">
    <property type="entry name" value="Vaccinia Virus protein VP39"/>
    <property type="match status" value="1"/>
</dbReference>
<feature type="binding site" evidence="4">
    <location>
        <position position="315"/>
    </location>
    <ligand>
        <name>S-adenosyl-L-methionine</name>
        <dbReference type="ChEBI" id="CHEBI:59789"/>
    </ligand>
</feature>
<dbReference type="EC" id="2.1.1.190" evidence="7"/>
<accession>A0A8H9UWM4</accession>
<dbReference type="InterPro" id="IPR012340">
    <property type="entry name" value="NA-bd_OB-fold"/>
</dbReference>
<dbReference type="PANTHER" id="PTHR11061:SF30">
    <property type="entry name" value="TRNA (URACIL(54)-C(5))-METHYLTRANSFERASE"/>
    <property type="match status" value="1"/>
</dbReference>
<protein>
    <submittedName>
        <fullName evidence="7">23S rRNA (Uracil(1939)-C(5))-methyltransferase RlmD</fullName>
        <ecNumber evidence="7">2.1.1.190</ecNumber>
    </submittedName>
</protein>
<gene>
    <name evidence="7" type="primary">rlmD</name>
    <name evidence="7" type="ORF">I9080_000860</name>
</gene>
<dbReference type="CDD" id="cd02440">
    <property type="entry name" value="AdoMet_MTases"/>
    <property type="match status" value="1"/>
</dbReference>
<keyword evidence="3 4" id="KW-0949">S-adenosyl-L-methionine</keyword>
<feature type="active site" description="Nucleophile" evidence="4">
    <location>
        <position position="408"/>
    </location>
</feature>
<evidence type="ECO:0000256" key="2">
    <source>
        <dbReference type="ARBA" id="ARBA00022679"/>
    </source>
</evidence>
<dbReference type="PROSITE" id="PS51687">
    <property type="entry name" value="SAM_MT_RNA_M5U"/>
    <property type="match status" value="1"/>
</dbReference>
<dbReference type="SUPFAM" id="SSF53335">
    <property type="entry name" value="S-adenosyl-L-methionine-dependent methyltransferases"/>
    <property type="match status" value="1"/>
</dbReference>
<dbReference type="InterPro" id="IPR010280">
    <property type="entry name" value="U5_MeTrfase_fam"/>
</dbReference>
<evidence type="ECO:0000256" key="5">
    <source>
        <dbReference type="PROSITE-ProRule" id="PRU10015"/>
    </source>
</evidence>
<reference evidence="7" key="1">
    <citation type="journal article" date="2018" name="Genome Biol.">
        <title>SKESA: strategic k-mer extension for scrupulous assemblies.</title>
        <authorList>
            <person name="Souvorov A."/>
            <person name="Agarwala R."/>
            <person name="Lipman D.J."/>
        </authorList>
    </citation>
    <scope>NUCLEOTIDE SEQUENCE</scope>
    <source>
        <strain evidence="7">C8</strain>
    </source>
</reference>
<comment type="caution">
    <text evidence="7">The sequence shown here is derived from an EMBL/GenBank/DDBJ whole genome shotgun (WGS) entry which is preliminary data.</text>
</comment>
<sequence length="452" mass="50741">MRKGNEIELLVEGIEFPAKGFGFVDGLKVYAKNTFPGQKVFGRVTKKRKEYAEIRVSEVREKASYEDDQKCPHFGVCGGCSSQTIPYEKQLELKVEQVKDLFKDAEVPTGEFLGIETSPIQWEYRNKMEYTFGDEEKGGELTLGMHMKGKSFGIVNVDKCVLVDEDFRNILDTTVRYFREKGLPFYKIMPRTGYLRYLVVRKSVKTEEILVNLVTTTQIDFDLTEFTELIKGLNLKGKLKSIIHTESDALSEAVIPEKVNILYGDDFITENLLGLNFKISPFSFFQTNSLGAEKLYSIVRDFMGAADNKVVFDLYCGTGTIGQIAAGKASKVIGIELIEEAAKAANENAKLNGLNNCNFIAGDVAEVIKTVKDKPDIIILDPPRSGVHPKALDYVIKFNAPQIIYVSCNPKTLVTDLKVLEAKGYEIEKTLLMDMFPNTPHVETVVKLKKIK</sequence>